<evidence type="ECO:0000256" key="5">
    <source>
        <dbReference type="ARBA" id="ARBA00022840"/>
    </source>
</evidence>
<reference evidence="8" key="1">
    <citation type="submission" date="2020-05" db="EMBL/GenBank/DDBJ databases">
        <authorList>
            <person name="Chiriac C."/>
            <person name="Salcher M."/>
            <person name="Ghai R."/>
            <person name="Kavagutti S V."/>
        </authorList>
    </citation>
    <scope>NUCLEOTIDE SEQUENCE</scope>
</reference>
<name>A0A6J7GS67_9ZZZZ</name>
<dbReference type="InterPro" id="IPR000644">
    <property type="entry name" value="CBS_dom"/>
</dbReference>
<protein>
    <submittedName>
        <fullName evidence="8">Unannotated protein</fullName>
    </submittedName>
</protein>
<evidence type="ECO:0000256" key="1">
    <source>
        <dbReference type="ARBA" id="ARBA00005417"/>
    </source>
</evidence>
<proteinExistence type="inferred from homology"/>
<feature type="domain" description="ABC transporter" evidence="6">
    <location>
        <begin position="9"/>
        <end position="246"/>
    </location>
</feature>
<feature type="domain" description="CBS" evidence="7">
    <location>
        <begin position="320"/>
        <end position="378"/>
    </location>
</feature>
<dbReference type="PANTHER" id="PTHR43117:SF4">
    <property type="entry name" value="OSMOPROTECTANT IMPORT ATP-BINDING PROTEIN OSMV"/>
    <property type="match status" value="1"/>
</dbReference>
<dbReference type="EMBL" id="CAFBMK010000039">
    <property type="protein sequence ID" value="CAB4907093.1"/>
    <property type="molecule type" value="Genomic_DNA"/>
</dbReference>
<evidence type="ECO:0000259" key="7">
    <source>
        <dbReference type="PROSITE" id="PS51371"/>
    </source>
</evidence>
<keyword evidence="3" id="KW-0677">Repeat</keyword>
<dbReference type="InterPro" id="IPR027417">
    <property type="entry name" value="P-loop_NTPase"/>
</dbReference>
<evidence type="ECO:0000256" key="3">
    <source>
        <dbReference type="ARBA" id="ARBA00022737"/>
    </source>
</evidence>
<dbReference type="AlphaFoldDB" id="A0A6J7GS67"/>
<dbReference type="SMART" id="SM00382">
    <property type="entry name" value="AAA"/>
    <property type="match status" value="1"/>
</dbReference>
<dbReference type="NCBIfam" id="TIGR01186">
    <property type="entry name" value="proV"/>
    <property type="match status" value="1"/>
</dbReference>
<dbReference type="Gene3D" id="3.40.50.300">
    <property type="entry name" value="P-loop containing nucleotide triphosphate hydrolases"/>
    <property type="match status" value="1"/>
</dbReference>
<organism evidence="8">
    <name type="scientific">freshwater metagenome</name>
    <dbReference type="NCBI Taxonomy" id="449393"/>
    <lineage>
        <taxon>unclassified sequences</taxon>
        <taxon>metagenomes</taxon>
        <taxon>ecological metagenomes</taxon>
    </lineage>
</organism>
<dbReference type="GO" id="GO:0031460">
    <property type="term" value="P:glycine betaine transport"/>
    <property type="evidence" value="ECO:0007669"/>
    <property type="project" value="InterPro"/>
</dbReference>
<dbReference type="FunFam" id="3.40.50.300:FF:000425">
    <property type="entry name" value="Probable ABC transporter, ATP-binding subunit"/>
    <property type="match status" value="1"/>
</dbReference>
<dbReference type="InterPro" id="IPR003593">
    <property type="entry name" value="AAA+_ATPase"/>
</dbReference>
<dbReference type="GO" id="GO:0016020">
    <property type="term" value="C:membrane"/>
    <property type="evidence" value="ECO:0007669"/>
    <property type="project" value="InterPro"/>
</dbReference>
<dbReference type="PROSITE" id="PS00211">
    <property type="entry name" value="ABC_TRANSPORTER_1"/>
    <property type="match status" value="1"/>
</dbReference>
<dbReference type="InterPro" id="IPR003439">
    <property type="entry name" value="ABC_transporter-like_ATP-bd"/>
</dbReference>
<keyword evidence="4" id="KW-0547">Nucleotide-binding</keyword>
<dbReference type="PROSITE" id="PS50893">
    <property type="entry name" value="ABC_TRANSPORTER_2"/>
    <property type="match status" value="1"/>
</dbReference>
<evidence type="ECO:0000259" key="6">
    <source>
        <dbReference type="PROSITE" id="PS50893"/>
    </source>
</evidence>
<dbReference type="PROSITE" id="PS51371">
    <property type="entry name" value="CBS"/>
    <property type="match status" value="1"/>
</dbReference>
<dbReference type="GO" id="GO:0016887">
    <property type="term" value="F:ATP hydrolysis activity"/>
    <property type="evidence" value="ECO:0007669"/>
    <property type="project" value="InterPro"/>
</dbReference>
<dbReference type="SUPFAM" id="SSF52540">
    <property type="entry name" value="P-loop containing nucleoside triphosphate hydrolases"/>
    <property type="match status" value="1"/>
</dbReference>
<evidence type="ECO:0000313" key="8">
    <source>
        <dbReference type="EMBL" id="CAB4907093.1"/>
    </source>
</evidence>
<dbReference type="Pfam" id="PF00005">
    <property type="entry name" value="ABC_tran"/>
    <property type="match status" value="1"/>
</dbReference>
<sequence>MAKGQAVEIDLQSVTKEYPGSAVPAVEDFSLTIPAGEIVVFVGPSGCGKTTTMRMINRLVRPTSGRILIGGEDAAEMKPDVLRRHIGYVVQQAGLLPHLTVRQNIETVPRLLGWKRDRIAARSTELFELVGLDEAEFSGRYPRELSGGQQQRVGVARALAADPPILLMDEPFGALDPITRDRLQSELLKIQRRVRKTIVFVTHDIDEAIKLGDRVVVLKERSKIAQAGAPDEILAEPADRYVRAFIGGGAAVKRLHLVRVEDLELEPYPSFTQAVGYDQILREVEGGALDYGLLLDEQRRPQRWLHRDELQDRPADPGAVGQPVQGVVMATTTLHDAMDEMLSSGTGVVPAVDDRGAYVGTVRLSQVTDALEETHHRVVADQSDAAPVRTLAEITGEIDRRDIEAERDRQAAAKAGGGA</sequence>
<accession>A0A6J7GS67</accession>
<dbReference type="SUPFAM" id="SSF54631">
    <property type="entry name" value="CBS-domain pair"/>
    <property type="match status" value="1"/>
</dbReference>
<evidence type="ECO:0000256" key="4">
    <source>
        <dbReference type="ARBA" id="ARBA00022741"/>
    </source>
</evidence>
<dbReference type="GO" id="GO:0005524">
    <property type="term" value="F:ATP binding"/>
    <property type="evidence" value="ECO:0007669"/>
    <property type="project" value="UniProtKB-KW"/>
</dbReference>
<evidence type="ECO:0000256" key="2">
    <source>
        <dbReference type="ARBA" id="ARBA00022448"/>
    </source>
</evidence>
<keyword evidence="2" id="KW-0813">Transport</keyword>
<dbReference type="PANTHER" id="PTHR43117">
    <property type="entry name" value="OSMOPROTECTANT IMPORT ATP-BINDING PROTEIN OSMV"/>
    <property type="match status" value="1"/>
</dbReference>
<dbReference type="InterPro" id="IPR017871">
    <property type="entry name" value="ABC_transporter-like_CS"/>
</dbReference>
<dbReference type="InterPro" id="IPR005892">
    <property type="entry name" value="Gly-betaine_transp_ATP-bd"/>
</dbReference>
<keyword evidence="5" id="KW-0067">ATP-binding</keyword>
<comment type="similarity">
    <text evidence="1">Belongs to the ABC transporter superfamily.</text>
</comment>
<dbReference type="InterPro" id="IPR046342">
    <property type="entry name" value="CBS_dom_sf"/>
</dbReference>
<gene>
    <name evidence="8" type="ORF">UFOPK3564_00964</name>
</gene>